<sequence length="91" mass="10237">KLKQLKYFSSLHHRGCVNAITFNSSGQLIASGSDDRYVAIMDTFTGDLISRYKTGHSLNVFQVMYTYVNTEVHQGMRVSGPVCHSRQSVLH</sequence>
<dbReference type="PROSITE" id="PS50082">
    <property type="entry name" value="WD_REPEATS_2"/>
    <property type="match status" value="1"/>
</dbReference>
<evidence type="ECO:0000313" key="5">
    <source>
        <dbReference type="Proteomes" id="UP000274504"/>
    </source>
</evidence>
<dbReference type="GO" id="GO:0005737">
    <property type="term" value="C:cytoplasm"/>
    <property type="evidence" value="ECO:0007669"/>
    <property type="project" value="TreeGrafter"/>
</dbReference>
<dbReference type="SMART" id="SM00320">
    <property type="entry name" value="WD40"/>
    <property type="match status" value="1"/>
</dbReference>
<keyword evidence="1 3" id="KW-0853">WD repeat</keyword>
<dbReference type="EMBL" id="UYSG01003278">
    <property type="protein sequence ID" value="VDL58036.1"/>
    <property type="molecule type" value="Genomic_DNA"/>
</dbReference>
<keyword evidence="2" id="KW-0677">Repeat</keyword>
<protein>
    <submittedName>
        <fullName evidence="6">WD_REPEATS_REGION domain-containing protein</fullName>
    </submittedName>
</protein>
<dbReference type="Pfam" id="PF00400">
    <property type="entry name" value="WD40"/>
    <property type="match status" value="1"/>
</dbReference>
<gene>
    <name evidence="4" type="ORF">HDID_LOCUS5718</name>
</gene>
<evidence type="ECO:0000256" key="1">
    <source>
        <dbReference type="ARBA" id="ARBA00022574"/>
    </source>
</evidence>
<dbReference type="InterPro" id="IPR045151">
    <property type="entry name" value="DCAF8"/>
</dbReference>
<evidence type="ECO:0000256" key="3">
    <source>
        <dbReference type="PROSITE-ProRule" id="PRU00221"/>
    </source>
</evidence>
<dbReference type="Gene3D" id="2.130.10.10">
    <property type="entry name" value="YVTN repeat-like/Quinoprotein amine dehydrogenase"/>
    <property type="match status" value="1"/>
</dbReference>
<reference evidence="4 5" key="2">
    <citation type="submission" date="2018-11" db="EMBL/GenBank/DDBJ databases">
        <authorList>
            <consortium name="Pathogen Informatics"/>
        </authorList>
    </citation>
    <scope>NUCLEOTIDE SEQUENCE [LARGE SCALE GENOMIC DNA]</scope>
</reference>
<organism evidence="6">
    <name type="scientific">Hymenolepis diminuta</name>
    <name type="common">Rat tapeworm</name>
    <dbReference type="NCBI Taxonomy" id="6216"/>
    <lineage>
        <taxon>Eukaryota</taxon>
        <taxon>Metazoa</taxon>
        <taxon>Spiralia</taxon>
        <taxon>Lophotrochozoa</taxon>
        <taxon>Platyhelminthes</taxon>
        <taxon>Cestoda</taxon>
        <taxon>Eucestoda</taxon>
        <taxon>Cyclophyllidea</taxon>
        <taxon>Hymenolepididae</taxon>
        <taxon>Hymenolepis</taxon>
    </lineage>
</organism>
<reference evidence="6" key="1">
    <citation type="submission" date="2017-02" db="UniProtKB">
        <authorList>
            <consortium name="WormBaseParasite"/>
        </authorList>
    </citation>
    <scope>IDENTIFICATION</scope>
</reference>
<dbReference type="WBParaSite" id="HDID_0000572001-mRNA-1">
    <property type="protein sequence ID" value="HDID_0000572001-mRNA-1"/>
    <property type="gene ID" value="HDID_0000572001"/>
</dbReference>
<proteinExistence type="predicted"/>
<dbReference type="STRING" id="6216.A0A0R3SLA5"/>
<dbReference type="PANTHER" id="PTHR15574">
    <property type="entry name" value="WD REPEAT DOMAIN-CONTAINING FAMILY"/>
    <property type="match status" value="1"/>
</dbReference>
<dbReference type="Proteomes" id="UP000274504">
    <property type="component" value="Unassembled WGS sequence"/>
</dbReference>
<accession>A0A0R3SLA5</accession>
<dbReference type="InterPro" id="IPR001680">
    <property type="entry name" value="WD40_rpt"/>
</dbReference>
<dbReference type="InterPro" id="IPR015943">
    <property type="entry name" value="WD40/YVTN_repeat-like_dom_sf"/>
</dbReference>
<dbReference type="GO" id="GO:0080008">
    <property type="term" value="C:Cul4-RING E3 ubiquitin ligase complex"/>
    <property type="evidence" value="ECO:0007669"/>
    <property type="project" value="TreeGrafter"/>
</dbReference>
<evidence type="ECO:0000256" key="2">
    <source>
        <dbReference type="ARBA" id="ARBA00022737"/>
    </source>
</evidence>
<evidence type="ECO:0000313" key="4">
    <source>
        <dbReference type="EMBL" id="VDL58036.1"/>
    </source>
</evidence>
<dbReference type="AlphaFoldDB" id="A0A0R3SLA5"/>
<dbReference type="InterPro" id="IPR011047">
    <property type="entry name" value="Quinoprotein_ADH-like_sf"/>
</dbReference>
<dbReference type="OrthoDB" id="4869960at2759"/>
<evidence type="ECO:0000313" key="6">
    <source>
        <dbReference type="WBParaSite" id="HDID_0000572001-mRNA-1"/>
    </source>
</evidence>
<name>A0A0R3SLA5_HYMDI</name>
<feature type="repeat" description="WD" evidence="3">
    <location>
        <begin position="10"/>
        <end position="51"/>
    </location>
</feature>
<dbReference type="SUPFAM" id="SSF50998">
    <property type="entry name" value="Quinoprotein alcohol dehydrogenase-like"/>
    <property type="match status" value="1"/>
</dbReference>